<dbReference type="InterPro" id="IPR011659">
    <property type="entry name" value="WD40"/>
</dbReference>
<dbReference type="AlphaFoldDB" id="A0A2N1PPS6"/>
<evidence type="ECO:0000313" key="3">
    <source>
        <dbReference type="Proteomes" id="UP000233256"/>
    </source>
</evidence>
<dbReference type="PANTHER" id="PTHR36842:SF1">
    <property type="entry name" value="PROTEIN TOLB"/>
    <property type="match status" value="1"/>
</dbReference>
<dbReference type="Gene3D" id="2.120.10.30">
    <property type="entry name" value="TolB, C-terminal domain"/>
    <property type="match status" value="2"/>
</dbReference>
<accession>A0A2N1PPS6</accession>
<comment type="caution">
    <text evidence="2">The sequence shown here is derived from an EMBL/GenBank/DDBJ whole genome shotgun (WGS) entry which is preliminary data.</text>
</comment>
<dbReference type="EMBL" id="PGXC01000006">
    <property type="protein sequence ID" value="PKK90343.1"/>
    <property type="molecule type" value="Genomic_DNA"/>
</dbReference>
<evidence type="ECO:0000256" key="1">
    <source>
        <dbReference type="ARBA" id="ARBA00009820"/>
    </source>
</evidence>
<dbReference type="SUPFAM" id="SSF82171">
    <property type="entry name" value="DPP6 N-terminal domain-like"/>
    <property type="match status" value="1"/>
</dbReference>
<dbReference type="Proteomes" id="UP000233256">
    <property type="component" value="Unassembled WGS sequence"/>
</dbReference>
<reference evidence="2 3" key="1">
    <citation type="journal article" date="2017" name="ISME J.">
        <title>Potential for microbial H2 and metal transformations associated with novel bacteria and archaea in deep terrestrial subsurface sediments.</title>
        <authorList>
            <person name="Hernsdorf A.W."/>
            <person name="Amano Y."/>
            <person name="Miyakawa K."/>
            <person name="Ise K."/>
            <person name="Suzuki Y."/>
            <person name="Anantharaman K."/>
            <person name="Probst A."/>
            <person name="Burstein D."/>
            <person name="Thomas B.C."/>
            <person name="Banfield J.F."/>
        </authorList>
    </citation>
    <scope>NUCLEOTIDE SEQUENCE [LARGE SCALE GENOMIC DNA]</scope>
    <source>
        <strain evidence="2">HGW-Wallbacteria-1</strain>
    </source>
</reference>
<dbReference type="Pfam" id="PF07676">
    <property type="entry name" value="PD40"/>
    <property type="match status" value="2"/>
</dbReference>
<sequence length="340" mass="37658">MKASLLISQILIQLILSLVWCHLTADLFSTCSAADQSEKGQTSLISSPPWEKGGEKFILFSSSRKGSHDLWTCNVDGTELTRLTLARDDERSPSARPGHGEIAYIGGQRVPMLMSLKWNSGKAVPDQGQAIPFPDGIYGQPAWSFDGNWLAVVRFSVIPGDQSEIWMIRRQNGWGEPKRVTTCPPMRLNPAFSPNNLELACASFRRDNIMGVIEEISLIKLESSSQAISVKNLTSINQDTFDPAWAPDGNLISFTSNESGNYDVFILNLSSGEKRAITQFDGYDGESSWSEDGSQIAFISSRSGKREIWIHNLLNNTDRQITSSEGNCSDPDWFRATGRE</sequence>
<comment type="similarity">
    <text evidence="1">Belongs to the TolB family.</text>
</comment>
<proteinExistence type="inferred from homology"/>
<gene>
    <name evidence="2" type="ORF">CVV64_10285</name>
</gene>
<name>A0A2N1PPS6_9BACT</name>
<dbReference type="PANTHER" id="PTHR36842">
    <property type="entry name" value="PROTEIN TOLB HOMOLOG"/>
    <property type="match status" value="1"/>
</dbReference>
<protein>
    <recommendedName>
        <fullName evidence="4">Dipeptidylpeptidase IV N-terminal domain-containing protein</fullName>
    </recommendedName>
</protein>
<evidence type="ECO:0008006" key="4">
    <source>
        <dbReference type="Google" id="ProtNLM"/>
    </source>
</evidence>
<organism evidence="2 3">
    <name type="scientific">Candidatus Wallbacteria bacterium HGW-Wallbacteria-1</name>
    <dbReference type="NCBI Taxonomy" id="2013854"/>
    <lineage>
        <taxon>Bacteria</taxon>
        <taxon>Candidatus Walliibacteriota</taxon>
    </lineage>
</organism>
<evidence type="ECO:0000313" key="2">
    <source>
        <dbReference type="EMBL" id="PKK90343.1"/>
    </source>
</evidence>
<dbReference type="InterPro" id="IPR011042">
    <property type="entry name" value="6-blade_b-propeller_TolB-like"/>
</dbReference>